<evidence type="ECO:0000313" key="5">
    <source>
        <dbReference type="Proteomes" id="UP001596154"/>
    </source>
</evidence>
<dbReference type="Pfam" id="PF00857">
    <property type="entry name" value="Isochorismatase"/>
    <property type="match status" value="1"/>
</dbReference>
<evidence type="ECO:0000256" key="2">
    <source>
        <dbReference type="SAM" id="MobiDB-lite"/>
    </source>
</evidence>
<accession>A0ABW0UJQ9</accession>
<comment type="caution">
    <text evidence="4">The sequence shown here is derived from an EMBL/GenBank/DDBJ whole genome shotgun (WGS) entry which is preliminary data.</text>
</comment>
<dbReference type="SUPFAM" id="SSF52499">
    <property type="entry name" value="Isochorismatase-like hydrolases"/>
    <property type="match status" value="1"/>
</dbReference>
<dbReference type="RefSeq" id="WP_381017764.1">
    <property type="nucleotide sequence ID" value="NZ_JBHSNY010000002.1"/>
</dbReference>
<dbReference type="PANTHER" id="PTHR43540">
    <property type="entry name" value="PEROXYUREIDOACRYLATE/UREIDOACRYLATE AMIDOHYDROLASE-RELATED"/>
    <property type="match status" value="1"/>
</dbReference>
<evidence type="ECO:0000313" key="4">
    <source>
        <dbReference type="EMBL" id="MFC5633169.1"/>
    </source>
</evidence>
<dbReference type="InterPro" id="IPR036380">
    <property type="entry name" value="Isochorismatase-like_sf"/>
</dbReference>
<organism evidence="4 5">
    <name type="scientific">Streptomyces bullii</name>
    <dbReference type="NCBI Taxonomy" id="349910"/>
    <lineage>
        <taxon>Bacteria</taxon>
        <taxon>Bacillati</taxon>
        <taxon>Actinomycetota</taxon>
        <taxon>Actinomycetes</taxon>
        <taxon>Kitasatosporales</taxon>
        <taxon>Streptomycetaceae</taxon>
        <taxon>Streptomyces</taxon>
    </lineage>
</organism>
<feature type="domain" description="Isochorismatase-like" evidence="3">
    <location>
        <begin position="31"/>
        <end position="202"/>
    </location>
</feature>
<feature type="region of interest" description="Disordered" evidence="2">
    <location>
        <begin position="212"/>
        <end position="236"/>
    </location>
</feature>
<proteinExistence type="predicted"/>
<dbReference type="Proteomes" id="UP001596154">
    <property type="component" value="Unassembled WGS sequence"/>
</dbReference>
<name>A0ABW0UJQ9_9ACTN</name>
<dbReference type="PRINTS" id="PR01398">
    <property type="entry name" value="ISCHRISMTASE"/>
</dbReference>
<keyword evidence="5" id="KW-1185">Reference proteome</keyword>
<dbReference type="InterPro" id="IPR050272">
    <property type="entry name" value="Isochorismatase-like_hydrls"/>
</dbReference>
<dbReference type="EMBL" id="JBHSNY010000002">
    <property type="protein sequence ID" value="MFC5633169.1"/>
    <property type="molecule type" value="Genomic_DNA"/>
</dbReference>
<sequence>MGLSPVDSYPMPDRTALPRSYVSWRIIPVRAALLVHDMQNHFVGAFPKGRSPVVELLDNIAALRELAGALGMPVVFSAEPPGQRPAQRGLVADVWGPGIGDEPDAAAIVAPLTPRPGEHLLANVRHNAFLRSHLGRLLRSAGRDQLIICGVYAHLGVLLTAADAFMNDIQPFVVADAVADFSAEEHSLALRWAARSGVVCTTDGLLRELLRHREPRNRTPGAGPTAAPHRDSADNT</sequence>
<keyword evidence="1" id="KW-0378">Hydrolase</keyword>
<evidence type="ECO:0000259" key="3">
    <source>
        <dbReference type="Pfam" id="PF00857"/>
    </source>
</evidence>
<dbReference type="InterPro" id="IPR000868">
    <property type="entry name" value="Isochorismatase-like_dom"/>
</dbReference>
<gene>
    <name evidence="4" type="ORF">ACFPZJ_05045</name>
</gene>
<protein>
    <submittedName>
        <fullName evidence="4">Isochorismatase family protein</fullName>
    </submittedName>
</protein>
<reference evidence="5" key="1">
    <citation type="journal article" date="2019" name="Int. J. Syst. Evol. Microbiol.">
        <title>The Global Catalogue of Microorganisms (GCM) 10K type strain sequencing project: providing services to taxonomists for standard genome sequencing and annotation.</title>
        <authorList>
            <consortium name="The Broad Institute Genomics Platform"/>
            <consortium name="The Broad Institute Genome Sequencing Center for Infectious Disease"/>
            <person name="Wu L."/>
            <person name="Ma J."/>
        </authorList>
    </citation>
    <scope>NUCLEOTIDE SEQUENCE [LARGE SCALE GENOMIC DNA]</scope>
    <source>
        <strain evidence="5">CGMCC 4.7248</strain>
    </source>
</reference>
<dbReference type="Gene3D" id="3.40.50.850">
    <property type="entry name" value="Isochorismatase-like"/>
    <property type="match status" value="1"/>
</dbReference>
<dbReference type="PANTHER" id="PTHR43540:SF3">
    <property type="entry name" value="ENTEROBACTIN SYNTHASE COMPONENT B"/>
    <property type="match status" value="1"/>
</dbReference>
<evidence type="ECO:0000256" key="1">
    <source>
        <dbReference type="ARBA" id="ARBA00022801"/>
    </source>
</evidence>
<dbReference type="InterPro" id="IPR016291">
    <property type="entry name" value="Isochorismatase"/>
</dbReference>